<organism evidence="1 2">
    <name type="scientific">Virgibacillus kekensis</name>
    <dbReference type="NCBI Taxonomy" id="202261"/>
    <lineage>
        <taxon>Bacteria</taxon>
        <taxon>Bacillati</taxon>
        <taxon>Bacillota</taxon>
        <taxon>Bacilli</taxon>
        <taxon>Bacillales</taxon>
        <taxon>Bacillaceae</taxon>
        <taxon>Virgibacillus</taxon>
    </lineage>
</organism>
<dbReference type="Pfam" id="PF00300">
    <property type="entry name" value="His_Phos_1"/>
    <property type="match status" value="1"/>
</dbReference>
<dbReference type="Proteomes" id="UP001595989">
    <property type="component" value="Unassembled WGS sequence"/>
</dbReference>
<keyword evidence="2" id="KW-1185">Reference proteome</keyword>
<comment type="caution">
    <text evidence="1">The sequence shown here is derived from an EMBL/GenBank/DDBJ whole genome shotgun (WGS) entry which is preliminary data.</text>
</comment>
<dbReference type="InterPro" id="IPR050275">
    <property type="entry name" value="PGM_Phosphatase"/>
</dbReference>
<sequence>MKTVIYMVRHAKSPFVLGEESTRPLSSEGLTAANKVMDILIKRDIDYIVSSPYKRAVQTVEGLAKAKGLPVHQYEELRERAIKGLEFELSEDEIDKAIEWSFKDKNFCLENGETTKQAQNRSIPLIMKLLRVHKGENIVIGTHGNIMTIIMNFFNDNFGFDFWKSTSKPDIYKLIFNGEELDSVERIWEE</sequence>
<dbReference type="PANTHER" id="PTHR48100">
    <property type="entry name" value="BROAD-SPECIFICITY PHOSPHATASE YOR283W-RELATED"/>
    <property type="match status" value="1"/>
</dbReference>
<dbReference type="SUPFAM" id="SSF53254">
    <property type="entry name" value="Phosphoglycerate mutase-like"/>
    <property type="match status" value="1"/>
</dbReference>
<name>A0ABV9DKC8_9BACI</name>
<dbReference type="SMART" id="SM00855">
    <property type="entry name" value="PGAM"/>
    <property type="match status" value="1"/>
</dbReference>
<dbReference type="PIRSF" id="PIRSF000709">
    <property type="entry name" value="6PFK_2-Ptase"/>
    <property type="match status" value="1"/>
</dbReference>
<evidence type="ECO:0000313" key="2">
    <source>
        <dbReference type="Proteomes" id="UP001595989"/>
    </source>
</evidence>
<dbReference type="RefSeq" id="WP_390297081.1">
    <property type="nucleotide sequence ID" value="NZ_JBHSFU010000007.1"/>
</dbReference>
<dbReference type="Gene3D" id="3.40.50.1240">
    <property type="entry name" value="Phosphoglycerate mutase-like"/>
    <property type="match status" value="1"/>
</dbReference>
<reference evidence="2" key="1">
    <citation type="journal article" date="2019" name="Int. J. Syst. Evol. Microbiol.">
        <title>The Global Catalogue of Microorganisms (GCM) 10K type strain sequencing project: providing services to taxonomists for standard genome sequencing and annotation.</title>
        <authorList>
            <consortium name="The Broad Institute Genomics Platform"/>
            <consortium name="The Broad Institute Genome Sequencing Center for Infectious Disease"/>
            <person name="Wu L."/>
            <person name="Ma J."/>
        </authorList>
    </citation>
    <scope>NUCLEOTIDE SEQUENCE [LARGE SCALE GENOMIC DNA]</scope>
    <source>
        <strain evidence="2">CGMCC 4.7426</strain>
    </source>
</reference>
<dbReference type="PANTHER" id="PTHR48100:SF59">
    <property type="entry name" value="ADENOSYLCOBALAMIN_ALPHA-RIBAZOLE PHOSPHATASE"/>
    <property type="match status" value="1"/>
</dbReference>
<proteinExistence type="predicted"/>
<dbReference type="EMBL" id="JBHSFU010000007">
    <property type="protein sequence ID" value="MFC4559274.1"/>
    <property type="molecule type" value="Genomic_DNA"/>
</dbReference>
<accession>A0ABV9DKC8</accession>
<dbReference type="InterPro" id="IPR029033">
    <property type="entry name" value="His_PPase_superfam"/>
</dbReference>
<evidence type="ECO:0000313" key="1">
    <source>
        <dbReference type="EMBL" id="MFC4559274.1"/>
    </source>
</evidence>
<gene>
    <name evidence="1" type="ORF">ACFO3D_13830</name>
</gene>
<dbReference type="InterPro" id="IPR013078">
    <property type="entry name" value="His_Pase_superF_clade-1"/>
</dbReference>
<dbReference type="CDD" id="cd07067">
    <property type="entry name" value="HP_PGM_like"/>
    <property type="match status" value="1"/>
</dbReference>
<protein>
    <submittedName>
        <fullName evidence="1">Histidine phosphatase family protein</fullName>
    </submittedName>
</protein>